<dbReference type="PANTHER" id="PTHR37012">
    <property type="entry name" value="B-ZIP TRANSCRIPTION FACTOR (EUROFUNG)-RELATED"/>
    <property type="match status" value="1"/>
</dbReference>
<dbReference type="EMBL" id="JAGSXJ010000020">
    <property type="protein sequence ID" value="KAH6680084.1"/>
    <property type="molecule type" value="Genomic_DNA"/>
</dbReference>
<evidence type="ECO:0000313" key="2">
    <source>
        <dbReference type="Proteomes" id="UP000770015"/>
    </source>
</evidence>
<reference evidence="1" key="1">
    <citation type="journal article" date="2021" name="Nat. Commun.">
        <title>Genetic determinants of endophytism in the Arabidopsis root mycobiome.</title>
        <authorList>
            <person name="Mesny F."/>
            <person name="Miyauchi S."/>
            <person name="Thiergart T."/>
            <person name="Pickel B."/>
            <person name="Atanasova L."/>
            <person name="Karlsson M."/>
            <person name="Huettel B."/>
            <person name="Barry K.W."/>
            <person name="Haridas S."/>
            <person name="Chen C."/>
            <person name="Bauer D."/>
            <person name="Andreopoulos W."/>
            <person name="Pangilinan J."/>
            <person name="LaButti K."/>
            <person name="Riley R."/>
            <person name="Lipzen A."/>
            <person name="Clum A."/>
            <person name="Drula E."/>
            <person name="Henrissat B."/>
            <person name="Kohler A."/>
            <person name="Grigoriev I.V."/>
            <person name="Martin F.M."/>
            <person name="Hacquard S."/>
        </authorList>
    </citation>
    <scope>NUCLEOTIDE SEQUENCE</scope>
    <source>
        <strain evidence="1">MPI-SDFR-AT-0117</strain>
    </source>
</reference>
<name>A0A9P9A7X9_9PEZI</name>
<dbReference type="AlphaFoldDB" id="A0A9P9A7X9"/>
<dbReference type="OrthoDB" id="2985014at2759"/>
<organism evidence="1 2">
    <name type="scientific">Plectosphaerella plurivora</name>
    <dbReference type="NCBI Taxonomy" id="936078"/>
    <lineage>
        <taxon>Eukaryota</taxon>
        <taxon>Fungi</taxon>
        <taxon>Dikarya</taxon>
        <taxon>Ascomycota</taxon>
        <taxon>Pezizomycotina</taxon>
        <taxon>Sordariomycetes</taxon>
        <taxon>Hypocreomycetidae</taxon>
        <taxon>Glomerellales</taxon>
        <taxon>Plectosphaerellaceae</taxon>
        <taxon>Plectosphaerella</taxon>
    </lineage>
</organism>
<dbReference type="InterPro" id="IPR021833">
    <property type="entry name" value="DUF3425"/>
</dbReference>
<dbReference type="PANTHER" id="PTHR37012:SF7">
    <property type="entry name" value="B-ZIP TRANSCRIPTION FACTOR (EUROFUNG)-RELATED"/>
    <property type="match status" value="1"/>
</dbReference>
<proteinExistence type="predicted"/>
<evidence type="ECO:0000313" key="1">
    <source>
        <dbReference type="EMBL" id="KAH6680084.1"/>
    </source>
</evidence>
<keyword evidence="2" id="KW-1185">Reference proteome</keyword>
<gene>
    <name evidence="1" type="ORF">F5X68DRAFT_234602</name>
</gene>
<dbReference type="Proteomes" id="UP000770015">
    <property type="component" value="Unassembled WGS sequence"/>
</dbReference>
<dbReference type="Pfam" id="PF11905">
    <property type="entry name" value="DUF3425"/>
    <property type="match status" value="1"/>
</dbReference>
<protein>
    <submittedName>
        <fullName evidence="1">Uncharacterized protein</fullName>
    </submittedName>
</protein>
<sequence length="229" mass="26455">MSEWQAVCPEQSWLPLWDSPTAGDLSISSLYKAPAHHGGPNYDPPPSPYDRRLHRLLNVARNQGPSLGLPTVADFIHDDSPNPLSKELKMYKGSLYRQQKPVEFLASYWILYLLLRWRVTLEQDALENMPLWMHPTKLQRDVEHLSVIDQVVWPDLREEIIKLSFVDLDAACVVLYDIGQNFVINIEDNEASTAETIRQIVGKLSDLARWKLAPRFFEKHPQWAWTSAR</sequence>
<accession>A0A9P9A7X9</accession>
<comment type="caution">
    <text evidence="1">The sequence shown here is derived from an EMBL/GenBank/DDBJ whole genome shotgun (WGS) entry which is preliminary data.</text>
</comment>